<reference evidence="1 2" key="1">
    <citation type="submission" date="2019-03" db="EMBL/GenBank/DDBJ databases">
        <title>Genomic Encyclopedia of Type Strains, Phase IV (KMG-IV): sequencing the most valuable type-strain genomes for metagenomic binning, comparative biology and taxonomic classification.</title>
        <authorList>
            <person name="Goeker M."/>
        </authorList>
    </citation>
    <scope>NUCLEOTIDE SEQUENCE [LARGE SCALE GENOMIC DNA]</scope>
    <source>
        <strain evidence="1 2">DSM 15969</strain>
    </source>
</reference>
<accession>A0A4R1Q3T0</accession>
<dbReference type="Proteomes" id="UP000295063">
    <property type="component" value="Unassembled WGS sequence"/>
</dbReference>
<sequence length="79" mass="9061">MKRSTFIRITKTIRQASNNVTVVENFNNKALVLIRIPSIIGESPQQQKSFRKLLAYASYYSIVPENEALLITLEFQLDS</sequence>
<dbReference type="EMBL" id="SLUI01000002">
    <property type="protein sequence ID" value="TCL39475.1"/>
    <property type="molecule type" value="Genomic_DNA"/>
</dbReference>
<gene>
    <name evidence="1" type="ORF">EV210_102391</name>
</gene>
<name>A0A4R1Q3T0_9FIRM</name>
<comment type="caution">
    <text evidence="1">The sequence shown here is derived from an EMBL/GenBank/DDBJ whole genome shotgun (WGS) entry which is preliminary data.</text>
</comment>
<organism evidence="1 2">
    <name type="scientific">Anaerospora hongkongensis</name>
    <dbReference type="NCBI Taxonomy" id="244830"/>
    <lineage>
        <taxon>Bacteria</taxon>
        <taxon>Bacillati</taxon>
        <taxon>Bacillota</taxon>
        <taxon>Negativicutes</taxon>
        <taxon>Selenomonadales</taxon>
        <taxon>Sporomusaceae</taxon>
        <taxon>Anaerospora</taxon>
    </lineage>
</organism>
<evidence type="ECO:0000313" key="2">
    <source>
        <dbReference type="Proteomes" id="UP000295063"/>
    </source>
</evidence>
<evidence type="ECO:0000313" key="1">
    <source>
        <dbReference type="EMBL" id="TCL39475.1"/>
    </source>
</evidence>
<keyword evidence="2" id="KW-1185">Reference proteome</keyword>
<dbReference type="OrthoDB" id="1684326at2"/>
<protein>
    <submittedName>
        <fullName evidence="1">Uncharacterized protein</fullName>
    </submittedName>
</protein>
<proteinExistence type="predicted"/>
<dbReference type="AlphaFoldDB" id="A0A4R1Q3T0"/>
<dbReference type="RefSeq" id="WP_132076054.1">
    <property type="nucleotide sequence ID" value="NZ_DAIMLW010000337.1"/>
</dbReference>